<reference evidence="3" key="1">
    <citation type="journal article" date="2017" name="Genome Biol.">
        <title>Comparative genomics reveals high biological diversity and specific adaptations in the industrially and medically important fungal genus Aspergillus.</title>
        <authorList>
            <person name="de Vries R.P."/>
            <person name="Riley R."/>
            <person name="Wiebenga A."/>
            <person name="Aguilar-Osorio G."/>
            <person name="Amillis S."/>
            <person name="Uchima C.A."/>
            <person name="Anderluh G."/>
            <person name="Asadollahi M."/>
            <person name="Askin M."/>
            <person name="Barry K."/>
            <person name="Battaglia E."/>
            <person name="Bayram O."/>
            <person name="Benocci T."/>
            <person name="Braus-Stromeyer S.A."/>
            <person name="Caldana C."/>
            <person name="Canovas D."/>
            <person name="Cerqueira G.C."/>
            <person name="Chen F."/>
            <person name="Chen W."/>
            <person name="Choi C."/>
            <person name="Clum A."/>
            <person name="Dos Santos R.A."/>
            <person name="Damasio A.R."/>
            <person name="Diallinas G."/>
            <person name="Emri T."/>
            <person name="Fekete E."/>
            <person name="Flipphi M."/>
            <person name="Freyberg S."/>
            <person name="Gallo A."/>
            <person name="Gournas C."/>
            <person name="Habgood R."/>
            <person name="Hainaut M."/>
            <person name="Harispe M.L."/>
            <person name="Henrissat B."/>
            <person name="Hilden K.S."/>
            <person name="Hope R."/>
            <person name="Hossain A."/>
            <person name="Karabika E."/>
            <person name="Karaffa L."/>
            <person name="Karanyi Z."/>
            <person name="Krasevec N."/>
            <person name="Kuo A."/>
            <person name="Kusch H."/>
            <person name="LaButti K."/>
            <person name="Lagendijk E.L."/>
            <person name="Lapidus A."/>
            <person name="Levasseur A."/>
            <person name="Lindquist E."/>
            <person name="Lipzen A."/>
            <person name="Logrieco A.F."/>
            <person name="MacCabe A."/>
            <person name="Maekelae M.R."/>
            <person name="Malavazi I."/>
            <person name="Melin P."/>
            <person name="Meyer V."/>
            <person name="Mielnichuk N."/>
            <person name="Miskei M."/>
            <person name="Molnar A.P."/>
            <person name="Mule G."/>
            <person name="Ngan C.Y."/>
            <person name="Orejas M."/>
            <person name="Orosz E."/>
            <person name="Ouedraogo J.P."/>
            <person name="Overkamp K.M."/>
            <person name="Park H.-S."/>
            <person name="Perrone G."/>
            <person name="Piumi F."/>
            <person name="Punt P.J."/>
            <person name="Ram A.F."/>
            <person name="Ramon A."/>
            <person name="Rauscher S."/>
            <person name="Record E."/>
            <person name="Riano-Pachon D.M."/>
            <person name="Robert V."/>
            <person name="Roehrig J."/>
            <person name="Ruller R."/>
            <person name="Salamov A."/>
            <person name="Salih N.S."/>
            <person name="Samson R.A."/>
            <person name="Sandor E."/>
            <person name="Sanguinetti M."/>
            <person name="Schuetze T."/>
            <person name="Sepcic K."/>
            <person name="Shelest E."/>
            <person name="Sherlock G."/>
            <person name="Sophianopoulou V."/>
            <person name="Squina F.M."/>
            <person name="Sun H."/>
            <person name="Susca A."/>
            <person name="Todd R.B."/>
            <person name="Tsang A."/>
            <person name="Unkles S.E."/>
            <person name="van de Wiele N."/>
            <person name="van Rossen-Uffink D."/>
            <person name="Oliveira J.V."/>
            <person name="Vesth T.C."/>
            <person name="Visser J."/>
            <person name="Yu J.-H."/>
            <person name="Zhou M."/>
            <person name="Andersen M.R."/>
            <person name="Archer D.B."/>
            <person name="Baker S.E."/>
            <person name="Benoit I."/>
            <person name="Brakhage A.A."/>
            <person name="Braus G.H."/>
            <person name="Fischer R."/>
            <person name="Frisvad J.C."/>
            <person name="Goldman G.H."/>
            <person name="Houbraken J."/>
            <person name="Oakley B."/>
            <person name="Pocsi I."/>
            <person name="Scazzocchio C."/>
            <person name="Seiboth B."/>
            <person name="vanKuyk P.A."/>
            <person name="Wortman J."/>
            <person name="Dyer P.S."/>
            <person name="Grigoriev I.V."/>
        </authorList>
    </citation>
    <scope>NUCLEOTIDE SEQUENCE [LARGE SCALE GENOMIC DNA]</scope>
    <source>
        <strain evidence="3">CBS 506.65</strain>
    </source>
</reference>
<feature type="compositionally biased region" description="Basic and acidic residues" evidence="1">
    <location>
        <begin position="104"/>
        <end position="130"/>
    </location>
</feature>
<dbReference type="AlphaFoldDB" id="A0A1L9SIW6"/>
<dbReference type="Proteomes" id="UP000184188">
    <property type="component" value="Unassembled WGS sequence"/>
</dbReference>
<protein>
    <submittedName>
        <fullName evidence="2">Uncharacterized protein</fullName>
    </submittedName>
</protein>
<dbReference type="GeneID" id="34611255"/>
<proteinExistence type="predicted"/>
<organism evidence="2 3">
    <name type="scientific">Penicilliopsis zonata CBS 506.65</name>
    <dbReference type="NCBI Taxonomy" id="1073090"/>
    <lineage>
        <taxon>Eukaryota</taxon>
        <taxon>Fungi</taxon>
        <taxon>Dikarya</taxon>
        <taxon>Ascomycota</taxon>
        <taxon>Pezizomycotina</taxon>
        <taxon>Eurotiomycetes</taxon>
        <taxon>Eurotiomycetidae</taxon>
        <taxon>Eurotiales</taxon>
        <taxon>Aspergillaceae</taxon>
        <taxon>Penicilliopsis</taxon>
    </lineage>
</organism>
<evidence type="ECO:0000256" key="1">
    <source>
        <dbReference type="SAM" id="MobiDB-lite"/>
    </source>
</evidence>
<sequence length="130" mass="13989">MATDLAPPDCHKWTRVAVRAPPGEDVAICSLDDGERVTRALVCHLGKVAGLRSSSADPLPCGTGEMLSLTESDDEENARAIFPWCLAPGRSIGLSALRSQWAGTRERQEGKTKSEKTRDRGLDIATRKGS</sequence>
<evidence type="ECO:0000313" key="2">
    <source>
        <dbReference type="EMBL" id="OJJ47056.1"/>
    </source>
</evidence>
<evidence type="ECO:0000313" key="3">
    <source>
        <dbReference type="Proteomes" id="UP000184188"/>
    </source>
</evidence>
<keyword evidence="3" id="KW-1185">Reference proteome</keyword>
<dbReference type="VEuPathDB" id="FungiDB:ASPZODRAFT_141822"/>
<gene>
    <name evidence="2" type="ORF">ASPZODRAFT_141822</name>
</gene>
<dbReference type="OrthoDB" id="4364199at2759"/>
<feature type="region of interest" description="Disordered" evidence="1">
    <location>
        <begin position="98"/>
        <end position="130"/>
    </location>
</feature>
<name>A0A1L9SIW6_9EURO</name>
<dbReference type="RefSeq" id="XP_022581566.1">
    <property type="nucleotide sequence ID" value="XM_022724790.1"/>
</dbReference>
<dbReference type="EMBL" id="KV878341">
    <property type="protein sequence ID" value="OJJ47056.1"/>
    <property type="molecule type" value="Genomic_DNA"/>
</dbReference>
<accession>A0A1L9SIW6</accession>